<comment type="caution">
    <text evidence="4">The sequence shown here is derived from an EMBL/GenBank/DDBJ whole genome shotgun (WGS) entry which is preliminary data.</text>
</comment>
<dbReference type="Gene3D" id="3.40.50.1820">
    <property type="entry name" value="alpha/beta hydrolase"/>
    <property type="match status" value="1"/>
</dbReference>
<dbReference type="InterPro" id="IPR029058">
    <property type="entry name" value="AB_hydrolase_fold"/>
</dbReference>
<dbReference type="GO" id="GO:0009086">
    <property type="term" value="P:methionine biosynthetic process"/>
    <property type="evidence" value="ECO:0007669"/>
    <property type="project" value="TreeGrafter"/>
</dbReference>
<evidence type="ECO:0000259" key="3">
    <source>
        <dbReference type="Pfam" id="PF00561"/>
    </source>
</evidence>
<keyword evidence="1" id="KW-0808">Transferase</keyword>
<feature type="active site" description="Nucleophile" evidence="2">
    <location>
        <position position="161"/>
    </location>
</feature>
<dbReference type="NCBIfam" id="NF005071">
    <property type="entry name" value="PRK06489.1"/>
    <property type="match status" value="1"/>
</dbReference>
<dbReference type="InterPro" id="IPR008220">
    <property type="entry name" value="HAT_MetX-like"/>
</dbReference>
<organism evidence="4 5">
    <name type="scientific">Gilliamella apicola</name>
    <dbReference type="NCBI Taxonomy" id="1196095"/>
    <lineage>
        <taxon>Bacteria</taxon>
        <taxon>Pseudomonadati</taxon>
        <taxon>Pseudomonadota</taxon>
        <taxon>Gammaproteobacteria</taxon>
        <taxon>Orbales</taxon>
        <taxon>Orbaceae</taxon>
        <taxon>Gilliamella</taxon>
    </lineage>
</organism>
<feature type="domain" description="AB hydrolase-1" evidence="3">
    <location>
        <begin position="69"/>
        <end position="328"/>
    </location>
</feature>
<dbReference type="GO" id="GO:0009092">
    <property type="term" value="P:homoserine metabolic process"/>
    <property type="evidence" value="ECO:0007669"/>
    <property type="project" value="TreeGrafter"/>
</dbReference>
<evidence type="ECO:0000313" key="4">
    <source>
        <dbReference type="EMBL" id="TSJ92800.1"/>
    </source>
</evidence>
<dbReference type="GO" id="GO:0016787">
    <property type="term" value="F:hydrolase activity"/>
    <property type="evidence" value="ECO:0007669"/>
    <property type="project" value="UniProtKB-KW"/>
</dbReference>
<accession>A0A556RV93</accession>
<evidence type="ECO:0000256" key="1">
    <source>
        <dbReference type="ARBA" id="ARBA00022679"/>
    </source>
</evidence>
<feature type="active site" evidence="2">
    <location>
        <position position="336"/>
    </location>
</feature>
<dbReference type="Proteomes" id="UP000319483">
    <property type="component" value="Unassembled WGS sequence"/>
</dbReference>
<dbReference type="AlphaFoldDB" id="A0A556RV93"/>
<name>A0A556RV93_9GAMM</name>
<dbReference type="EMBL" id="VMHM01000021">
    <property type="protein sequence ID" value="TSJ92800.1"/>
    <property type="molecule type" value="Genomic_DNA"/>
</dbReference>
<evidence type="ECO:0000313" key="5">
    <source>
        <dbReference type="Proteomes" id="UP000319483"/>
    </source>
</evidence>
<proteinExistence type="predicted"/>
<dbReference type="InterPro" id="IPR000073">
    <property type="entry name" value="AB_hydrolase_1"/>
</dbReference>
<dbReference type="GO" id="GO:0004414">
    <property type="term" value="F:homoserine O-acetyltransferase activity"/>
    <property type="evidence" value="ECO:0007669"/>
    <property type="project" value="TreeGrafter"/>
</dbReference>
<keyword evidence="4" id="KW-0378">Hydrolase</keyword>
<sequence>MNIGKKVMVNFKKKLCIVILLIIPSLGYCLDFNNKNEANYIINNFKFNDGSTMSNLSIHYITLGNPKNKPILVLHGTTGNGASMLNGSFGHALFDKGMPLDAEKYFIILPDAIGTGQSSKPSDGMKSDFPHYDYTDMVNAQYQLVKNGLGIDHLELIIGNSMGGMNTWNWVTMYPDFMTAAVPMAATPAPMSSRNWIMRKMVINAIKDDPDWKNGFYDKQPEKFQTVYNYYNIATNGGDIAWQNKAYSTAKTEELLASTLKERITMDTNDFLFQWDAARNFDPTKDLIKIKAHILAINSEDDERNPPTTGLMEKAIKNIPHVKYVLIPASIKTSGHSTTMTANLWKHHLTSFLKEIEDNK</sequence>
<dbReference type="PANTHER" id="PTHR32268">
    <property type="entry name" value="HOMOSERINE O-ACETYLTRANSFERASE"/>
    <property type="match status" value="1"/>
</dbReference>
<dbReference type="PIRSF" id="PIRSF000443">
    <property type="entry name" value="Homoser_Ac_trans"/>
    <property type="match status" value="1"/>
</dbReference>
<protein>
    <submittedName>
        <fullName evidence="4">Alpha/beta fold hydrolase</fullName>
    </submittedName>
</protein>
<evidence type="ECO:0000256" key="2">
    <source>
        <dbReference type="PIRSR" id="PIRSR000443-1"/>
    </source>
</evidence>
<feature type="active site" evidence="2">
    <location>
        <position position="302"/>
    </location>
</feature>
<reference evidence="4 5" key="1">
    <citation type="submission" date="2019-07" db="EMBL/GenBank/DDBJ databases">
        <title>Gilliamella genomes.</title>
        <authorList>
            <person name="Zheng H."/>
        </authorList>
    </citation>
    <scope>NUCLEOTIDE SEQUENCE [LARGE SCALE GENOMIC DNA]</scope>
    <source>
        <strain evidence="4 5">W8127</strain>
    </source>
</reference>
<dbReference type="PANTHER" id="PTHR32268:SF11">
    <property type="entry name" value="HOMOSERINE O-ACETYLTRANSFERASE"/>
    <property type="match status" value="1"/>
</dbReference>
<gene>
    <name evidence="4" type="ORF">FPQ15_13285</name>
</gene>
<dbReference type="Pfam" id="PF00561">
    <property type="entry name" value="Abhydrolase_1"/>
    <property type="match status" value="1"/>
</dbReference>
<dbReference type="SUPFAM" id="SSF53474">
    <property type="entry name" value="alpha/beta-Hydrolases"/>
    <property type="match status" value="1"/>
</dbReference>